<evidence type="ECO:0000256" key="7">
    <source>
        <dbReference type="SAM" id="MobiDB-lite"/>
    </source>
</evidence>
<keyword evidence="4" id="KW-0862">Zinc</keyword>
<dbReference type="GO" id="GO:0008270">
    <property type="term" value="F:zinc ion binding"/>
    <property type="evidence" value="ECO:0007669"/>
    <property type="project" value="UniProtKB-KW"/>
</dbReference>
<evidence type="ECO:0000256" key="5">
    <source>
        <dbReference type="ARBA" id="ARBA00023043"/>
    </source>
</evidence>
<dbReference type="InterPro" id="IPR002893">
    <property type="entry name" value="Znf_MYND"/>
</dbReference>
<keyword evidence="2" id="KW-0677">Repeat</keyword>
<keyword evidence="5" id="KW-0040">ANK repeat</keyword>
<dbReference type="InterPro" id="IPR036770">
    <property type="entry name" value="Ankyrin_rpt-contain_sf"/>
</dbReference>
<dbReference type="SMART" id="SM00248">
    <property type="entry name" value="ANK"/>
    <property type="match status" value="7"/>
</dbReference>
<evidence type="ECO:0000259" key="8">
    <source>
        <dbReference type="PROSITE" id="PS50865"/>
    </source>
</evidence>
<gene>
    <name evidence="9" type="ORF">CVIRNUC_002595</name>
</gene>
<evidence type="ECO:0000256" key="1">
    <source>
        <dbReference type="ARBA" id="ARBA00022723"/>
    </source>
</evidence>
<evidence type="ECO:0000313" key="9">
    <source>
        <dbReference type="EMBL" id="CAK0758117.1"/>
    </source>
</evidence>
<evidence type="ECO:0000313" key="10">
    <source>
        <dbReference type="Proteomes" id="UP001314263"/>
    </source>
</evidence>
<dbReference type="PANTHER" id="PTHR24189">
    <property type="entry name" value="MYOTROPHIN"/>
    <property type="match status" value="1"/>
</dbReference>
<evidence type="ECO:0000256" key="6">
    <source>
        <dbReference type="PROSITE-ProRule" id="PRU00134"/>
    </source>
</evidence>
<dbReference type="InterPro" id="IPR002110">
    <property type="entry name" value="Ankyrin_rpt"/>
</dbReference>
<dbReference type="Proteomes" id="UP001314263">
    <property type="component" value="Unassembled WGS sequence"/>
</dbReference>
<accession>A0AAV1HWY5</accession>
<name>A0AAV1HWY5_9CHLO</name>
<protein>
    <recommendedName>
        <fullName evidence="8">MYND-type domain-containing protein</fullName>
    </recommendedName>
</protein>
<dbReference type="Pfam" id="PF01753">
    <property type="entry name" value="zf-MYND"/>
    <property type="match status" value="1"/>
</dbReference>
<feature type="domain" description="MYND-type" evidence="8">
    <location>
        <begin position="935"/>
        <end position="972"/>
    </location>
</feature>
<evidence type="ECO:0000256" key="3">
    <source>
        <dbReference type="ARBA" id="ARBA00022771"/>
    </source>
</evidence>
<keyword evidence="3 6" id="KW-0863">Zinc-finger</keyword>
<dbReference type="InterPro" id="IPR050745">
    <property type="entry name" value="Multifunctional_regulatory"/>
</dbReference>
<dbReference type="Gene3D" id="6.10.140.2220">
    <property type="match status" value="1"/>
</dbReference>
<dbReference type="PROSITE" id="PS50865">
    <property type="entry name" value="ZF_MYND_2"/>
    <property type="match status" value="1"/>
</dbReference>
<keyword evidence="10" id="KW-1185">Reference proteome</keyword>
<organism evidence="9 10">
    <name type="scientific">Coccomyxa viridis</name>
    <dbReference type="NCBI Taxonomy" id="1274662"/>
    <lineage>
        <taxon>Eukaryota</taxon>
        <taxon>Viridiplantae</taxon>
        <taxon>Chlorophyta</taxon>
        <taxon>core chlorophytes</taxon>
        <taxon>Trebouxiophyceae</taxon>
        <taxon>Trebouxiophyceae incertae sedis</taxon>
        <taxon>Coccomyxaceae</taxon>
        <taxon>Coccomyxa</taxon>
    </lineage>
</organism>
<dbReference type="PANTHER" id="PTHR24189:SF50">
    <property type="entry name" value="ANKYRIN REPEAT AND SOCS BOX PROTEIN 2"/>
    <property type="match status" value="1"/>
</dbReference>
<sequence>MAPKRGGAKAGNGPDPGSREAALHQKLCSNVIDPNIKVRFKSLINRDNKKDACTLKCPRLNLNLLQTAVIADNVAAAEQLIALGADVTVTASQQDAQTWGYQDAPCKLSQHGAEAFWDGKTTNFALLQATPEAVCGSLFNLLHLAVLGSSVSAARFLIEKGHADVNAPAANSGLTPLMCAALCKAGVNRATGKLEGMMPMMKLLLELGGDPSRVNVVGNDLVAIAASIWPRSLWGEIRRDEALLARCTAKHAGRVALQLFAGSVVDSWADNSRPPKEAGPLGKCWCEEMTNMSFAWEGADRLSGGPGDLSERFAQELSEPVTQRIMQEDDSSALGPMKHAARSLWPEGDITTTNVITAIMQGIAVPPFGVPMTTADARMMLKHLTSCFGVKPQALLLPRQPGCGRVRLCELGSLQALVDLMVEDVGHDISRHTEVVMEQLWSHIYVCAKDQHFFLTQTREQLRIKPVNLLLGYLHQCKIDWTDASLWPEDYIEGQWKRVVPMSFLVASIGENLTGSYWVVDALCMVLKELGNTTFVNTHDGSAPACLEHAMSEGHTSAAKRMMSCGASPRQQGSTWASFLRAATTSFAPVTAALIHRLIRHEAISEEIREDCCKAQAESGHEPSEQAAVSINFVRQLARHQVGYEALLLPLTSNSETSLNTRSDILFCQYLNALSAGIKDARKAVLELLLAPEEDDEDMARALRIVHPLEGVTVLGHAVAWGYNDGLPPLLAAARRHKLSLAPMLDCILDISKFHKPLFAAVVYGYHGILEEILQDVDITEQSPPALLEHIGCGPDQRGMFVSKPHPGTESIDLLMCAASMGSDSVLSALMRAGAKPQDVRHFKRNRFFKSAMHAAVQFPDLVPLMWEGGSAAVNNTLSSLPGSKQMRCVQVLLKAGAAMTQEQLTIVLHALPALESPRVARSAWRLLHRHAAMCAQCGLIGCWSSCKQCRAAFYCSTRCQKKHWLQHKLVCT</sequence>
<reference evidence="9 10" key="1">
    <citation type="submission" date="2023-10" db="EMBL/GenBank/DDBJ databases">
        <authorList>
            <person name="Maclean D."/>
            <person name="Macfadyen A."/>
        </authorList>
    </citation>
    <scope>NUCLEOTIDE SEQUENCE [LARGE SCALE GENOMIC DNA]</scope>
</reference>
<keyword evidence="1" id="KW-0479">Metal-binding</keyword>
<dbReference type="AlphaFoldDB" id="A0AAV1HWY5"/>
<comment type="caution">
    <text evidence="9">The sequence shown here is derived from an EMBL/GenBank/DDBJ whole genome shotgun (WGS) entry which is preliminary data.</text>
</comment>
<evidence type="ECO:0000256" key="2">
    <source>
        <dbReference type="ARBA" id="ARBA00022737"/>
    </source>
</evidence>
<feature type="region of interest" description="Disordered" evidence="7">
    <location>
        <begin position="1"/>
        <end position="20"/>
    </location>
</feature>
<dbReference type="SUPFAM" id="SSF48403">
    <property type="entry name" value="Ankyrin repeat"/>
    <property type="match status" value="1"/>
</dbReference>
<proteinExistence type="predicted"/>
<dbReference type="SUPFAM" id="SSF144232">
    <property type="entry name" value="HIT/MYND zinc finger-like"/>
    <property type="match status" value="1"/>
</dbReference>
<dbReference type="Gene3D" id="1.25.40.20">
    <property type="entry name" value="Ankyrin repeat-containing domain"/>
    <property type="match status" value="2"/>
</dbReference>
<evidence type="ECO:0000256" key="4">
    <source>
        <dbReference type="ARBA" id="ARBA00022833"/>
    </source>
</evidence>
<dbReference type="EMBL" id="CAUYUE010000003">
    <property type="protein sequence ID" value="CAK0758117.1"/>
    <property type="molecule type" value="Genomic_DNA"/>
</dbReference>